<dbReference type="AlphaFoldDB" id="A0A3R7CIH5"/>
<keyword evidence="2" id="KW-1185">Reference proteome</keyword>
<protein>
    <submittedName>
        <fullName evidence="1">Uncharacterized protein</fullName>
    </submittedName>
</protein>
<evidence type="ECO:0000313" key="2">
    <source>
        <dbReference type="Proteomes" id="UP000286415"/>
    </source>
</evidence>
<gene>
    <name evidence="1" type="ORF">CSKR_104021</name>
</gene>
<name>A0A3R7CIH5_CLOSI</name>
<dbReference type="InParanoid" id="A0A3R7CIH5"/>
<organism evidence="1 2">
    <name type="scientific">Clonorchis sinensis</name>
    <name type="common">Chinese liver fluke</name>
    <dbReference type="NCBI Taxonomy" id="79923"/>
    <lineage>
        <taxon>Eukaryota</taxon>
        <taxon>Metazoa</taxon>
        <taxon>Spiralia</taxon>
        <taxon>Lophotrochozoa</taxon>
        <taxon>Platyhelminthes</taxon>
        <taxon>Trematoda</taxon>
        <taxon>Digenea</taxon>
        <taxon>Opisthorchiida</taxon>
        <taxon>Opisthorchiata</taxon>
        <taxon>Opisthorchiidae</taxon>
        <taxon>Clonorchis</taxon>
    </lineage>
</organism>
<accession>A0A3R7CIH5</accession>
<dbReference type="Proteomes" id="UP000286415">
    <property type="component" value="Unassembled WGS sequence"/>
</dbReference>
<evidence type="ECO:0000313" key="1">
    <source>
        <dbReference type="EMBL" id="KAG5448599.1"/>
    </source>
</evidence>
<feature type="non-terminal residue" evidence="1">
    <location>
        <position position="1"/>
    </location>
</feature>
<reference evidence="1 2" key="2">
    <citation type="journal article" date="2021" name="Genomics">
        <title>High-quality reference genome for Clonorchis sinensis.</title>
        <authorList>
            <person name="Young N.D."/>
            <person name="Stroehlein A.J."/>
            <person name="Kinkar L."/>
            <person name="Wang T."/>
            <person name="Sohn W.M."/>
            <person name="Chang B.C.H."/>
            <person name="Kaur P."/>
            <person name="Weisz D."/>
            <person name="Dudchenko O."/>
            <person name="Aiden E.L."/>
            <person name="Korhonen P.K."/>
            <person name="Gasser R.B."/>
        </authorList>
    </citation>
    <scope>NUCLEOTIDE SEQUENCE [LARGE SCALE GENOMIC DNA]</scope>
    <source>
        <strain evidence="1">Cs-k2</strain>
    </source>
</reference>
<reference evidence="1 2" key="1">
    <citation type="journal article" date="2018" name="Biotechnol. Adv.">
        <title>Improved genomic resources and new bioinformatic workflow for the carcinogenic parasite Clonorchis sinensis: Biotechnological implications.</title>
        <authorList>
            <person name="Wang D."/>
            <person name="Korhonen P.K."/>
            <person name="Gasser R.B."/>
            <person name="Young N.D."/>
        </authorList>
    </citation>
    <scope>NUCLEOTIDE SEQUENCE [LARGE SCALE GENOMIC DNA]</scope>
    <source>
        <strain evidence="1">Cs-k2</strain>
    </source>
</reference>
<proteinExistence type="predicted"/>
<dbReference type="EMBL" id="NIRI02000042">
    <property type="protein sequence ID" value="KAG5448599.1"/>
    <property type="molecule type" value="Genomic_DNA"/>
</dbReference>
<comment type="caution">
    <text evidence="1">The sequence shown here is derived from an EMBL/GenBank/DDBJ whole genome shotgun (WGS) entry which is preliminary data.</text>
</comment>
<sequence length="263" mass="29915">WGIFGRVSSEDTVLPEIQCLDEIGWVVPQTDVPTLSSALDIFSQWPFISDTRTTMTFDSLNDKRPSRACRTSQLQQPAVISDISRFFHSYFSDPSGFPDCTDTEFYLVLDNASSSCGVCRHNKQRATDLTFSSYSHSFCHMNHTEATIGRYPIKQRHFRPVAHYISHTSMFICSSVCVTKSARAKPGREIRRCTRKPAFEQDPPVDPLASVYEHLRELCRQAFGKLQLSVMRGEQNGQSLLLDLRRKYSNLGGEEWNTEDVKG</sequence>